<sequence>MQKKPGDYTVTQDSLLKLMHEQKRMNREMIAELEQINAPLPISHDIQYIKVLLDSSSTHILHDLMDLSRQLKDEDRHLHKKTL</sequence>
<evidence type="ECO:0008006" key="3">
    <source>
        <dbReference type="Google" id="ProtNLM"/>
    </source>
</evidence>
<evidence type="ECO:0000313" key="1">
    <source>
        <dbReference type="EMBL" id="ADP34009.1"/>
    </source>
</evidence>
<dbReference type="EMBL" id="CP002207">
    <property type="protein sequence ID" value="ADP34009.1"/>
    <property type="molecule type" value="Genomic_DNA"/>
</dbReference>
<evidence type="ECO:0000313" key="2">
    <source>
        <dbReference type="Proteomes" id="UP000006867"/>
    </source>
</evidence>
<keyword evidence="2" id="KW-1185">Reference proteome</keyword>
<accession>A0ABM5M1T5</accession>
<dbReference type="RefSeq" id="WP_003326757.1">
    <property type="nucleotide sequence ID" value="NC_014639.1"/>
</dbReference>
<name>A0ABM5M1T5_BACA1</name>
<reference evidence="1 2" key="1">
    <citation type="journal article" date="2011" name="Front. Microbiol.">
        <title>Genomic signatures of strain selection and enhancement in Bacillus atrophaeus var. globigii, a historical biowarfare simulant.</title>
        <authorList>
            <person name="Gibbons H.S."/>
            <person name="Broomall S.M."/>
            <person name="McNew L.A."/>
            <person name="Daligault H."/>
            <person name="Chapman C."/>
            <person name="Bruce D."/>
            <person name="Karavis M."/>
            <person name="Krepps M."/>
            <person name="McGregor P.A."/>
            <person name="Hong C."/>
            <person name="Park K.H."/>
            <person name="Akmal A."/>
            <person name="Feldman A."/>
            <person name="Lin J.S."/>
            <person name="Chang W.E."/>
            <person name="Higgs B.W."/>
            <person name="Demirev P."/>
            <person name="Lindquist J."/>
            <person name="Liem A."/>
            <person name="Fochler E."/>
            <person name="Read T.D."/>
            <person name="Tapia R."/>
            <person name="Johnson S."/>
            <person name="Bishop-Lilly K.A."/>
            <person name="Detter C."/>
            <person name="Han C."/>
            <person name="Sozhamannan S."/>
            <person name="Rosenzweig C.N."/>
            <person name="Skowronski E.W."/>
        </authorList>
    </citation>
    <scope>NUCLEOTIDE SEQUENCE [LARGE SCALE GENOMIC DNA]</scope>
    <source>
        <strain evidence="1 2">1942</strain>
    </source>
</reference>
<proteinExistence type="predicted"/>
<protein>
    <recommendedName>
        <fullName evidence="3">YvkN</fullName>
    </recommendedName>
</protein>
<dbReference type="Proteomes" id="UP000006867">
    <property type="component" value="Chromosome"/>
</dbReference>
<gene>
    <name evidence="1" type="ordered locus">BATR1942_15450</name>
</gene>
<organism evidence="1 2">
    <name type="scientific">Bacillus atrophaeus (strain 1942)</name>
    <dbReference type="NCBI Taxonomy" id="720555"/>
    <lineage>
        <taxon>Bacteria</taxon>
        <taxon>Bacillati</taxon>
        <taxon>Bacillota</taxon>
        <taxon>Bacilli</taxon>
        <taxon>Bacillales</taxon>
        <taxon>Bacillaceae</taxon>
        <taxon>Bacillus</taxon>
    </lineage>
</organism>